<dbReference type="PANTHER" id="PTHR43537">
    <property type="entry name" value="TRANSCRIPTIONAL REGULATOR, GNTR FAMILY"/>
    <property type="match status" value="1"/>
</dbReference>
<dbReference type="InterPro" id="IPR000524">
    <property type="entry name" value="Tscrpt_reg_HTH_GntR"/>
</dbReference>
<dbReference type="Pfam" id="PF07729">
    <property type="entry name" value="FCD"/>
    <property type="match status" value="1"/>
</dbReference>
<gene>
    <name evidence="5" type="ORF">SAMN02745775_1198</name>
</gene>
<dbReference type="SUPFAM" id="SSF48008">
    <property type="entry name" value="GntR ligand-binding domain-like"/>
    <property type="match status" value="1"/>
</dbReference>
<dbReference type="Proteomes" id="UP000199473">
    <property type="component" value="Unassembled WGS sequence"/>
</dbReference>
<evidence type="ECO:0000256" key="2">
    <source>
        <dbReference type="ARBA" id="ARBA00023125"/>
    </source>
</evidence>
<dbReference type="Gene3D" id="1.20.120.530">
    <property type="entry name" value="GntR ligand-binding domain-like"/>
    <property type="match status" value="1"/>
</dbReference>
<dbReference type="InterPro" id="IPR008920">
    <property type="entry name" value="TF_FadR/GntR_C"/>
</dbReference>
<dbReference type="CDD" id="cd07377">
    <property type="entry name" value="WHTH_GntR"/>
    <property type="match status" value="1"/>
</dbReference>
<keyword evidence="2 5" id="KW-0238">DNA-binding</keyword>
<dbReference type="STRING" id="1123062.SAMN02745775_1198"/>
<dbReference type="SMART" id="SM00895">
    <property type="entry name" value="FCD"/>
    <property type="match status" value="1"/>
</dbReference>
<dbReference type="GO" id="GO:0003700">
    <property type="term" value="F:DNA-binding transcription factor activity"/>
    <property type="evidence" value="ECO:0007669"/>
    <property type="project" value="InterPro"/>
</dbReference>
<proteinExistence type="predicted"/>
<sequence length="238" mass="25703">MTDLAHGIDPQEAIAPQVMRALREAIVRTDLPPGTLISEADIARRFGVSRQPVREAFIKLQEAGLVGIRPQRGTQVLRISMEEVVNARFVREAVEAAVVHEAAETRPAGLAARLAALIAEQEKAAEAGDGVGFLRLDEAFHRGLAQGIGRDFAWSVLEGIKAQMDRVRFLSFEGATPMADIIGQHRAIVGAIAAGDAPAAEAAMRRHLREILSSLPKIAEAHPDYFVPRDDRAARTAA</sequence>
<dbReference type="RefSeq" id="WP_245762289.1">
    <property type="nucleotide sequence ID" value="NZ_FOSQ01000019.1"/>
</dbReference>
<dbReference type="EMBL" id="FOSQ01000019">
    <property type="protein sequence ID" value="SFL09079.1"/>
    <property type="molecule type" value="Genomic_DNA"/>
</dbReference>
<dbReference type="SMART" id="SM00345">
    <property type="entry name" value="HTH_GNTR"/>
    <property type="match status" value="1"/>
</dbReference>
<dbReference type="InterPro" id="IPR036390">
    <property type="entry name" value="WH_DNA-bd_sf"/>
</dbReference>
<evidence type="ECO:0000313" key="6">
    <source>
        <dbReference type="Proteomes" id="UP000199473"/>
    </source>
</evidence>
<dbReference type="InterPro" id="IPR011711">
    <property type="entry name" value="GntR_C"/>
</dbReference>
<protein>
    <submittedName>
        <fullName evidence="5">DNA-binding transcriptional regulator, GntR family</fullName>
    </submittedName>
</protein>
<dbReference type="AlphaFoldDB" id="A0A1I4EUV6"/>
<dbReference type="PANTHER" id="PTHR43537:SF6">
    <property type="entry name" value="HTH-TYPE TRANSCRIPTIONAL REPRESSOR RSPR"/>
    <property type="match status" value="1"/>
</dbReference>
<name>A0A1I4EUV6_9PROT</name>
<keyword evidence="3" id="KW-0804">Transcription</keyword>
<dbReference type="Gene3D" id="1.10.10.10">
    <property type="entry name" value="Winged helix-like DNA-binding domain superfamily/Winged helix DNA-binding domain"/>
    <property type="match status" value="1"/>
</dbReference>
<evidence type="ECO:0000313" key="5">
    <source>
        <dbReference type="EMBL" id="SFL09079.1"/>
    </source>
</evidence>
<reference evidence="5 6" key="1">
    <citation type="submission" date="2016-10" db="EMBL/GenBank/DDBJ databases">
        <authorList>
            <person name="de Groot N.N."/>
        </authorList>
    </citation>
    <scope>NUCLEOTIDE SEQUENCE [LARGE SCALE GENOMIC DNA]</scope>
    <source>
        <strain evidence="5 6">DSM 19981</strain>
    </source>
</reference>
<evidence type="ECO:0000256" key="1">
    <source>
        <dbReference type="ARBA" id="ARBA00023015"/>
    </source>
</evidence>
<evidence type="ECO:0000259" key="4">
    <source>
        <dbReference type="PROSITE" id="PS50949"/>
    </source>
</evidence>
<feature type="domain" description="HTH gntR-type" evidence="4">
    <location>
        <begin position="12"/>
        <end position="79"/>
    </location>
</feature>
<keyword evidence="6" id="KW-1185">Reference proteome</keyword>
<keyword evidence="1" id="KW-0805">Transcription regulation</keyword>
<dbReference type="SUPFAM" id="SSF46785">
    <property type="entry name" value="Winged helix' DNA-binding domain"/>
    <property type="match status" value="1"/>
</dbReference>
<dbReference type="InterPro" id="IPR036388">
    <property type="entry name" value="WH-like_DNA-bd_sf"/>
</dbReference>
<evidence type="ECO:0000256" key="3">
    <source>
        <dbReference type="ARBA" id="ARBA00023163"/>
    </source>
</evidence>
<accession>A0A1I4EUV6</accession>
<organism evidence="5 6">
    <name type="scientific">Falsiroseomonas stagni DSM 19981</name>
    <dbReference type="NCBI Taxonomy" id="1123062"/>
    <lineage>
        <taxon>Bacteria</taxon>
        <taxon>Pseudomonadati</taxon>
        <taxon>Pseudomonadota</taxon>
        <taxon>Alphaproteobacteria</taxon>
        <taxon>Acetobacterales</taxon>
        <taxon>Roseomonadaceae</taxon>
        <taxon>Falsiroseomonas</taxon>
    </lineage>
</organism>
<dbReference type="PRINTS" id="PR00035">
    <property type="entry name" value="HTHGNTR"/>
</dbReference>
<dbReference type="PROSITE" id="PS50949">
    <property type="entry name" value="HTH_GNTR"/>
    <property type="match status" value="1"/>
</dbReference>
<dbReference type="Pfam" id="PF00392">
    <property type="entry name" value="GntR"/>
    <property type="match status" value="1"/>
</dbReference>
<dbReference type="GO" id="GO:0003677">
    <property type="term" value="F:DNA binding"/>
    <property type="evidence" value="ECO:0007669"/>
    <property type="project" value="UniProtKB-KW"/>
</dbReference>